<evidence type="ECO:0000256" key="2">
    <source>
        <dbReference type="ARBA" id="ARBA00022692"/>
    </source>
</evidence>
<dbReference type="GO" id="GO:0005886">
    <property type="term" value="C:plasma membrane"/>
    <property type="evidence" value="ECO:0007669"/>
    <property type="project" value="UniProtKB-SubCell"/>
</dbReference>
<comment type="catalytic activity">
    <reaction evidence="7">
        <text>a peptidoglycan chain = a peptidoglycan chain with N-acetyl-1,6-anhydromuramyl-[peptide] at the reducing end + a peptidoglycan chain with N-acetylglucosamine at the non-reducing end.</text>
        <dbReference type="EC" id="4.2.2.29"/>
    </reaction>
</comment>
<evidence type="ECO:0000256" key="6">
    <source>
        <dbReference type="ARBA" id="ARBA00023316"/>
    </source>
</evidence>
<comment type="similarity">
    <text evidence="7">Belongs to the transglycosylase MltG family.</text>
</comment>
<dbReference type="CDD" id="cd08010">
    <property type="entry name" value="MltG_like"/>
    <property type="match status" value="1"/>
</dbReference>
<keyword evidence="9" id="KW-1185">Reference proteome</keyword>
<dbReference type="EC" id="4.2.2.29" evidence="7"/>
<evidence type="ECO:0000256" key="3">
    <source>
        <dbReference type="ARBA" id="ARBA00022989"/>
    </source>
</evidence>
<keyword evidence="1 7" id="KW-1003">Cell membrane</keyword>
<keyword evidence="2 7" id="KW-0812">Transmembrane</keyword>
<name>A0A841RGX1_9BACI</name>
<dbReference type="HAMAP" id="MF_02065">
    <property type="entry name" value="MltG"/>
    <property type="match status" value="1"/>
</dbReference>
<accession>A0A841RGX1</accession>
<comment type="subcellular location">
    <subcellularLocation>
        <location evidence="7">Cell membrane</location>
        <topology evidence="7">Single-pass membrane protein</topology>
    </subcellularLocation>
</comment>
<evidence type="ECO:0000256" key="7">
    <source>
        <dbReference type="HAMAP-Rule" id="MF_02065"/>
    </source>
</evidence>
<evidence type="ECO:0000313" key="9">
    <source>
        <dbReference type="Proteomes" id="UP000572212"/>
    </source>
</evidence>
<evidence type="ECO:0000313" key="8">
    <source>
        <dbReference type="EMBL" id="MBB6511891.1"/>
    </source>
</evidence>
<sequence length="384" mass="43961">MTDNENNQSKFEKWKKKYNENATSYGKDMSIARKIITLVVIVLLVVIGVGGFSAYQFISKGLSPVDPNNEETIQVTIPLGSSSSDIARILEENGVIANDLLYRFYVKFNNASNFQAGDYELSPSMTLAEITDELETGSIRAEPVFRVTVPEGRNIEEIASIYAENNVIEKEAFLEKMQDNEFIKTMMEKYPSLLTEEILHEDIRYPLEGYLFAATYEFYTDEPTIEEVIDQMLQKTHTVLTAHTDDIEGKEEFSLHEIITFASLVEEEASSAEDRKMISSVFYNRMDTGMRLQTDPTVIYAYGEHIPRLTYSHYEIESPYNTYHVDGLPVGPISNFGESSLTAVFEPEETDYLFFLADSEGNVYYSRTLKEHQAYEEQYIHNRD</sequence>
<organism evidence="8 9">
    <name type="scientific">Gracilibacillus halotolerans</name>
    <dbReference type="NCBI Taxonomy" id="74386"/>
    <lineage>
        <taxon>Bacteria</taxon>
        <taxon>Bacillati</taxon>
        <taxon>Bacillota</taxon>
        <taxon>Bacilli</taxon>
        <taxon>Bacillales</taxon>
        <taxon>Bacillaceae</taxon>
        <taxon>Gracilibacillus</taxon>
    </lineage>
</organism>
<dbReference type="GO" id="GO:0008932">
    <property type="term" value="F:lytic endotransglycosylase activity"/>
    <property type="evidence" value="ECO:0007669"/>
    <property type="project" value="UniProtKB-UniRule"/>
</dbReference>
<feature type="transmembrane region" description="Helical" evidence="7">
    <location>
        <begin position="35"/>
        <end position="58"/>
    </location>
</feature>
<dbReference type="GO" id="GO:0009252">
    <property type="term" value="P:peptidoglycan biosynthetic process"/>
    <property type="evidence" value="ECO:0007669"/>
    <property type="project" value="UniProtKB-UniRule"/>
</dbReference>
<keyword evidence="3 7" id="KW-1133">Transmembrane helix</keyword>
<dbReference type="GO" id="GO:0071555">
    <property type="term" value="P:cell wall organization"/>
    <property type="evidence" value="ECO:0007669"/>
    <property type="project" value="UniProtKB-KW"/>
</dbReference>
<dbReference type="PANTHER" id="PTHR30518">
    <property type="entry name" value="ENDOLYTIC MUREIN TRANSGLYCOSYLASE"/>
    <property type="match status" value="1"/>
</dbReference>
<gene>
    <name evidence="7" type="primary">mltG</name>
    <name evidence="8" type="ORF">GGQ92_000658</name>
</gene>
<dbReference type="InterPro" id="IPR003770">
    <property type="entry name" value="MLTG-like"/>
</dbReference>
<keyword evidence="4 7" id="KW-0472">Membrane</keyword>
<dbReference type="AlphaFoldDB" id="A0A841RGX1"/>
<keyword evidence="6 7" id="KW-0961">Cell wall biogenesis/degradation</keyword>
<evidence type="ECO:0000256" key="5">
    <source>
        <dbReference type="ARBA" id="ARBA00023239"/>
    </source>
</evidence>
<dbReference type="Pfam" id="PF02618">
    <property type="entry name" value="YceG"/>
    <property type="match status" value="1"/>
</dbReference>
<feature type="site" description="Important for catalytic activity" evidence="7">
    <location>
        <position position="268"/>
    </location>
</feature>
<dbReference type="RefSeq" id="WP_343068744.1">
    <property type="nucleotide sequence ID" value="NZ_BAAACU010000022.1"/>
</dbReference>
<dbReference type="EMBL" id="JACHON010000001">
    <property type="protein sequence ID" value="MBB6511891.1"/>
    <property type="molecule type" value="Genomic_DNA"/>
</dbReference>
<dbReference type="Gene3D" id="3.30.1490.480">
    <property type="entry name" value="Endolytic murein transglycosylase"/>
    <property type="match status" value="1"/>
</dbReference>
<proteinExistence type="inferred from homology"/>
<dbReference type="Proteomes" id="UP000572212">
    <property type="component" value="Unassembled WGS sequence"/>
</dbReference>
<evidence type="ECO:0000256" key="4">
    <source>
        <dbReference type="ARBA" id="ARBA00023136"/>
    </source>
</evidence>
<keyword evidence="5 7" id="KW-0456">Lyase</keyword>
<comment type="function">
    <text evidence="7">Functions as a peptidoglycan terminase that cleaves nascent peptidoglycan strands endolytically to terminate their elongation.</text>
</comment>
<comment type="caution">
    <text evidence="8">The sequence shown here is derived from an EMBL/GenBank/DDBJ whole genome shotgun (WGS) entry which is preliminary data.</text>
</comment>
<protein>
    <recommendedName>
        <fullName evidence="7">Endolytic murein transglycosylase</fullName>
        <ecNumber evidence="7">4.2.2.29</ecNumber>
    </recommendedName>
    <alternativeName>
        <fullName evidence="7">Peptidoglycan lytic transglycosylase</fullName>
    </alternativeName>
    <alternativeName>
        <fullName evidence="7">Peptidoglycan polymerization terminase</fullName>
    </alternativeName>
</protein>
<reference evidence="8 9" key="1">
    <citation type="submission" date="2020-08" db="EMBL/GenBank/DDBJ databases">
        <title>Genomic Encyclopedia of Type Strains, Phase IV (KMG-IV): sequencing the most valuable type-strain genomes for metagenomic binning, comparative biology and taxonomic classification.</title>
        <authorList>
            <person name="Goeker M."/>
        </authorList>
    </citation>
    <scope>NUCLEOTIDE SEQUENCE [LARGE SCALE GENOMIC DNA]</scope>
    <source>
        <strain evidence="8 9">DSM 11805</strain>
    </source>
</reference>
<evidence type="ECO:0000256" key="1">
    <source>
        <dbReference type="ARBA" id="ARBA00022475"/>
    </source>
</evidence>
<dbReference type="NCBIfam" id="TIGR00247">
    <property type="entry name" value="endolytic transglycosylase MltG"/>
    <property type="match status" value="1"/>
</dbReference>
<dbReference type="PANTHER" id="PTHR30518:SF2">
    <property type="entry name" value="ENDOLYTIC MUREIN TRANSGLYCOSYLASE"/>
    <property type="match status" value="1"/>
</dbReference>